<sequence length="502" mass="56321">MRMPNFEFVHLDRPGDEKKHSTKIRRHVMKDIGLSRRKPKKRGETTVARVTPRAAAAAAAAGPSSSGQAQSGQTLLPLPNPTDDCRLSGVIFPIRMTEERRSLSEFVFAEAKAHYFPFRTPWLPLGLSDEAAWYITMAYAVVFKYGNAGSLKSGYRAIDEAERFYTLSIQSISTRLKDPKQRRNEGLISAITGFVCHDNSIGNFYRQDIHLDGLRILIEEIGGINKITNDVLRLMISWYDLTSASYRNSRPYFAVPSGSIIEIDTDTRYFELLLDNGCPHLDGIQDALKATAGVARYVNRRCQKPGFWKEDIVAAQLLAPALHAVLSLEDCVLPSNPHHTSFSGIIARETFKRGALVFLALVKAKFNGTVFELSQHLNAFRRLASIPQVNWDLARELNLWAHTIVALEEGGNRRDCYISVIVGIMNNAHYTSSKQVLDVVRGIIWIEDIFGNKVESLCHEIDSLLASSRRIPLRPTPRMDPLPVYPITPESREPSVESCRSL</sequence>
<evidence type="ECO:0008006" key="5">
    <source>
        <dbReference type="Google" id="ProtNLM"/>
    </source>
</evidence>
<dbReference type="OrthoDB" id="3469225at2759"/>
<dbReference type="AlphaFoldDB" id="A0A1W2TUP0"/>
<dbReference type="PANTHER" id="PTHR37540:SF10">
    <property type="entry name" value="SIGMA-70 REGION 2 FAMILY PROTEIN"/>
    <property type="match status" value="1"/>
</dbReference>
<keyword evidence="4" id="KW-1185">Reference proteome</keyword>
<feature type="region of interest" description="Disordered" evidence="2">
    <location>
        <begin position="482"/>
        <end position="502"/>
    </location>
</feature>
<dbReference type="EMBL" id="DF977523">
    <property type="protein sequence ID" value="GAP92324.2"/>
    <property type="molecule type" value="Genomic_DNA"/>
</dbReference>
<dbReference type="PANTHER" id="PTHR37540">
    <property type="entry name" value="TRANSCRIPTION FACTOR (ACR-2), PUTATIVE-RELATED-RELATED"/>
    <property type="match status" value="1"/>
</dbReference>
<organism evidence="3">
    <name type="scientific">Rosellinia necatrix</name>
    <name type="common">White root-rot fungus</name>
    <dbReference type="NCBI Taxonomy" id="77044"/>
    <lineage>
        <taxon>Eukaryota</taxon>
        <taxon>Fungi</taxon>
        <taxon>Dikarya</taxon>
        <taxon>Ascomycota</taxon>
        <taxon>Pezizomycotina</taxon>
        <taxon>Sordariomycetes</taxon>
        <taxon>Xylariomycetidae</taxon>
        <taxon>Xylariales</taxon>
        <taxon>Xylariaceae</taxon>
        <taxon>Rosellinia</taxon>
    </lineage>
</organism>
<accession>A0A1W2TUP0</accession>
<dbReference type="OMA" id="VMQIVNH"/>
<feature type="compositionally biased region" description="Basic and acidic residues" evidence="2">
    <location>
        <begin position="9"/>
        <end position="19"/>
    </location>
</feature>
<gene>
    <name evidence="3" type="ORF">SAMD00023353_7800420</name>
</gene>
<reference evidence="3" key="1">
    <citation type="submission" date="2016-03" db="EMBL/GenBank/DDBJ databases">
        <title>Draft genome sequence of Rosellinia necatrix.</title>
        <authorList>
            <person name="Kanematsu S."/>
        </authorList>
    </citation>
    <scope>NUCLEOTIDE SEQUENCE [LARGE SCALE GENOMIC DNA]</scope>
    <source>
        <strain evidence="3">W97</strain>
    </source>
</reference>
<feature type="compositionally biased region" description="Low complexity" evidence="2">
    <location>
        <begin position="58"/>
        <end position="73"/>
    </location>
</feature>
<name>A0A1W2TUP0_ROSNE</name>
<evidence type="ECO:0000313" key="4">
    <source>
        <dbReference type="Proteomes" id="UP000054516"/>
    </source>
</evidence>
<dbReference type="STRING" id="77044.A0A1W2TUP0"/>
<evidence type="ECO:0000256" key="1">
    <source>
        <dbReference type="ARBA" id="ARBA00023242"/>
    </source>
</evidence>
<dbReference type="Pfam" id="PF11951">
    <property type="entry name" value="Fungal_trans_2"/>
    <property type="match status" value="1"/>
</dbReference>
<evidence type="ECO:0000313" key="3">
    <source>
        <dbReference type="EMBL" id="GAP92324.2"/>
    </source>
</evidence>
<feature type="region of interest" description="Disordered" evidence="2">
    <location>
        <begin position="1"/>
        <end position="21"/>
    </location>
</feature>
<evidence type="ECO:0000256" key="2">
    <source>
        <dbReference type="SAM" id="MobiDB-lite"/>
    </source>
</evidence>
<keyword evidence="1" id="KW-0539">Nucleus</keyword>
<proteinExistence type="predicted"/>
<dbReference type="InterPro" id="IPR021858">
    <property type="entry name" value="Fun_TF"/>
</dbReference>
<protein>
    <recommendedName>
        <fullName evidence="5">Tachykinin family protein</fullName>
    </recommendedName>
</protein>
<dbReference type="Proteomes" id="UP000054516">
    <property type="component" value="Unassembled WGS sequence"/>
</dbReference>
<feature type="region of interest" description="Disordered" evidence="2">
    <location>
        <begin position="58"/>
        <end position="80"/>
    </location>
</feature>